<dbReference type="Proteomes" id="UP000663914">
    <property type="component" value="Chromosome"/>
</dbReference>
<reference evidence="1" key="1">
    <citation type="book" date="2019" name="MICROBIAL BIOTECHNOLOGY" publisher="Unknown Publisher">
        <title>Optimization of recombineering for directed mutagenesis of bacteria Pseudomonas corrugata 3'.</title>
        <authorList>
            <person name="Buinitskaja S.V."/>
            <person name="Pilipenok N."/>
            <person name="Valentovich L.N."/>
        </authorList>
    </citation>
    <scope>NUCLEOTIDE SEQUENCE</scope>
    <source>
        <strain evidence="1">3prime</strain>
    </source>
</reference>
<accession>A0A8B6UV53</accession>
<evidence type="ECO:0000313" key="1">
    <source>
        <dbReference type="EMBL" id="QTH15780.1"/>
    </source>
</evidence>
<proteinExistence type="predicted"/>
<reference evidence="1" key="2">
    <citation type="submission" date="2021-03" db="EMBL/GenBank/DDBJ databases">
        <authorList>
            <person name="Valentovich L.N."/>
            <person name="Akhremchuk A.E."/>
            <person name="Miamin V.E."/>
        </authorList>
    </citation>
    <scope>NUCLEOTIDE SEQUENCE</scope>
    <source>
        <strain evidence="1">3prime</strain>
    </source>
</reference>
<gene>
    <name evidence="1" type="ORF">C4C32_07755</name>
</gene>
<organism evidence="1 2">
    <name type="scientific">Pseudomonas corrugata</name>
    <dbReference type="NCBI Taxonomy" id="47879"/>
    <lineage>
        <taxon>Bacteria</taxon>
        <taxon>Pseudomonadati</taxon>
        <taxon>Pseudomonadota</taxon>
        <taxon>Gammaproteobacteria</taxon>
        <taxon>Pseudomonadales</taxon>
        <taxon>Pseudomonadaceae</taxon>
        <taxon>Pseudomonas</taxon>
    </lineage>
</organism>
<name>A0A8B6UV53_9PSED</name>
<dbReference type="AlphaFoldDB" id="A0A8B6UV53"/>
<dbReference type="EMBL" id="CP072011">
    <property type="protein sequence ID" value="QTH15780.1"/>
    <property type="molecule type" value="Genomic_DNA"/>
</dbReference>
<dbReference type="RefSeq" id="WP_155254760.1">
    <property type="nucleotide sequence ID" value="NZ_CP014262.1"/>
</dbReference>
<dbReference type="GeneID" id="55648086"/>
<evidence type="ECO:0000313" key="2">
    <source>
        <dbReference type="Proteomes" id="UP000663914"/>
    </source>
</evidence>
<protein>
    <submittedName>
        <fullName evidence="1">Uncharacterized protein</fullName>
    </submittedName>
</protein>
<sequence length="58" mass="6458">MVSMMVGVFLKVAFWRRSALENVKNTFSTAAQTLGSPPSIFREKVAIKLLFKWQAAGP</sequence>